<comment type="caution">
    <text evidence="2">The sequence shown here is derived from an EMBL/GenBank/DDBJ whole genome shotgun (WGS) entry which is preliminary data.</text>
</comment>
<evidence type="ECO:0000313" key="2">
    <source>
        <dbReference type="EMBL" id="NRT54502.1"/>
    </source>
</evidence>
<keyword evidence="3" id="KW-1185">Reference proteome</keyword>
<gene>
    <name evidence="2" type="ORF">HNQ01_000209</name>
</gene>
<dbReference type="Gene3D" id="3.40.50.200">
    <property type="entry name" value="Peptidase S8/S53 domain"/>
    <property type="match status" value="1"/>
</dbReference>
<sequence length="716" mass="76136">MDDGHQDAAVWQALPGPAPEPGDRRPAPDAWLDWVRETGWRETHRLRPLTAPARRHWLLVALRPGTGLDDWLARLAPLSPDWLRVPSRYRRRPAWLAGLRHLTLQLETGLVGWLGGAPLPQALRDGPAALGQAALALRDAIERFELGFAADPADWEPARPAAPATAPMATPAAAPALPAPRCVVGVIDDGIAFANRRLCRVDAQGRRRTRLLGLWDQGATPSPIDARWGLGRLIEPAEIDAALAGAGPDAMLDEDCAAELLGYHEARRHATHGTHVIDLAGGAEPELAAAMPALVAVQLPPAAIADTSCAASKVFIVDALHYVLDRADQACAQAQTHLPPPPVVINLSFGDTAGPRDGSSLFESALDELIGLRRAVAPFEVVLPEGNSRLERLHAHARLDRALPLALDWHVQPDDGTSNFAELRVPASSGDTRLRLTLQPPSHARADALVLEIDPNAPPATRVLRRHGEAIALVGVHPEGAHAHGRALLVLLAIGPTAADVDWPEPAPSGRWHLRLELLAGPVLPVRVDVQRDDSAFGRATRGRPSWLQDSGYRQHDDLGRPLLDDERDANGRPLSAVRRSGTINAMATGHAVRVIGGALRLPGGAFTPAPYSSVGSAGELLPQRMARPLALTEDSPALPGVLASGTRSGSRVALSGTSMAAPQWVRQIAAAWMGHALPSPMGACADIVGTPRTIIGADAELAMRSARRRGDPAAR</sequence>
<feature type="region of interest" description="Disordered" evidence="1">
    <location>
        <begin position="548"/>
        <end position="575"/>
    </location>
</feature>
<reference evidence="2 3" key="1">
    <citation type="submission" date="2020-05" db="EMBL/GenBank/DDBJ databases">
        <title>Genomic Encyclopedia of Type Strains, Phase IV (KMG-V): Genome sequencing to study the core and pangenomes of soil and plant-associated prokaryotes.</title>
        <authorList>
            <person name="Whitman W."/>
        </authorList>
    </citation>
    <scope>NUCLEOTIDE SEQUENCE [LARGE SCALE GENOMIC DNA]</scope>
    <source>
        <strain evidence="2 3">C29</strain>
    </source>
</reference>
<dbReference type="EMBL" id="JABSNM010000001">
    <property type="protein sequence ID" value="NRT54502.1"/>
    <property type="molecule type" value="Genomic_DNA"/>
</dbReference>
<accession>A0ABX2FZL2</accession>
<protein>
    <recommendedName>
        <fullName evidence="4">Peptidase S8/S53 domain-containing protein</fullName>
    </recommendedName>
</protein>
<evidence type="ECO:0008006" key="4">
    <source>
        <dbReference type="Google" id="ProtNLM"/>
    </source>
</evidence>
<dbReference type="Gene3D" id="2.60.120.1290">
    <property type="match status" value="1"/>
</dbReference>
<dbReference type="Proteomes" id="UP001516061">
    <property type="component" value="Unassembled WGS sequence"/>
</dbReference>
<dbReference type="SUPFAM" id="SSF52743">
    <property type="entry name" value="Subtilisin-like"/>
    <property type="match status" value="1"/>
</dbReference>
<organism evidence="2 3">
    <name type="scientific">Sphaerotilus uruguayifluvii</name>
    <dbReference type="NCBI Taxonomy" id="2735897"/>
    <lineage>
        <taxon>Bacteria</taxon>
        <taxon>Pseudomonadati</taxon>
        <taxon>Pseudomonadota</taxon>
        <taxon>Betaproteobacteria</taxon>
        <taxon>Burkholderiales</taxon>
        <taxon>Sphaerotilaceae</taxon>
        <taxon>Sphaerotilus</taxon>
    </lineage>
</organism>
<name>A0ABX2FZL2_9BURK</name>
<dbReference type="InterPro" id="IPR036852">
    <property type="entry name" value="Peptidase_S8/S53_dom_sf"/>
</dbReference>
<evidence type="ECO:0000313" key="3">
    <source>
        <dbReference type="Proteomes" id="UP001516061"/>
    </source>
</evidence>
<feature type="compositionally biased region" description="Basic and acidic residues" evidence="1">
    <location>
        <begin position="553"/>
        <end position="571"/>
    </location>
</feature>
<feature type="region of interest" description="Disordered" evidence="1">
    <location>
        <begin position="1"/>
        <end position="28"/>
    </location>
</feature>
<proteinExistence type="predicted"/>
<evidence type="ECO:0000256" key="1">
    <source>
        <dbReference type="SAM" id="MobiDB-lite"/>
    </source>
</evidence>
<dbReference type="RefSeq" id="WP_173803458.1">
    <property type="nucleotide sequence ID" value="NZ_JABSNM010000001.1"/>
</dbReference>